<dbReference type="CDD" id="cd16917">
    <property type="entry name" value="HATPase_UhpB-NarQ-NarX-like"/>
    <property type="match status" value="1"/>
</dbReference>
<comment type="caution">
    <text evidence="7">The sequence shown here is derived from an EMBL/GenBank/DDBJ whole genome shotgun (WGS) entry which is preliminary data.</text>
</comment>
<keyword evidence="8" id="KW-1185">Reference proteome</keyword>
<dbReference type="PANTHER" id="PTHR24421:SF10">
    <property type="entry name" value="NITRATE_NITRITE SENSOR PROTEIN NARQ"/>
    <property type="match status" value="1"/>
</dbReference>
<protein>
    <recommendedName>
        <fullName evidence="2">histidine kinase</fullName>
        <ecNumber evidence="2">2.7.13.3</ecNumber>
    </recommendedName>
</protein>
<dbReference type="GO" id="GO:0004673">
    <property type="term" value="F:protein histidine kinase activity"/>
    <property type="evidence" value="ECO:0007669"/>
    <property type="project" value="UniProtKB-EC"/>
</dbReference>
<dbReference type="InterPro" id="IPR036890">
    <property type="entry name" value="HATPase_C_sf"/>
</dbReference>
<dbReference type="AlphaFoldDB" id="A0A1S9PCX0"/>
<evidence type="ECO:0000256" key="3">
    <source>
        <dbReference type="ARBA" id="ARBA00022679"/>
    </source>
</evidence>
<dbReference type="SMART" id="SM00387">
    <property type="entry name" value="HATPase_c"/>
    <property type="match status" value="1"/>
</dbReference>
<reference evidence="7 8" key="1">
    <citation type="submission" date="2016-07" db="EMBL/GenBank/DDBJ databases">
        <title>Genomic analysis of zinc-resistant bacterium Mucilaginibacter pedocola TBZ30.</title>
        <authorList>
            <person name="Huang J."/>
            <person name="Tang J."/>
        </authorList>
    </citation>
    <scope>NUCLEOTIDE SEQUENCE [LARGE SCALE GENOMIC DNA]</scope>
    <source>
        <strain evidence="7 8">TBZ30</strain>
    </source>
</reference>
<gene>
    <name evidence="7" type="ORF">BC343_09075</name>
</gene>
<dbReference type="InterPro" id="IPR050482">
    <property type="entry name" value="Sensor_HK_TwoCompSys"/>
</dbReference>
<comment type="catalytic activity">
    <reaction evidence="1">
        <text>ATP + protein L-histidine = ADP + protein N-phospho-L-histidine.</text>
        <dbReference type="EC" id="2.7.13.3"/>
    </reaction>
</comment>
<dbReference type="EC" id="2.7.13.3" evidence="2"/>
<dbReference type="Gene3D" id="3.30.565.10">
    <property type="entry name" value="Histidine kinase-like ATPase, C-terminal domain"/>
    <property type="match status" value="1"/>
</dbReference>
<dbReference type="STRING" id="1792845.BC343_09075"/>
<evidence type="ECO:0000256" key="2">
    <source>
        <dbReference type="ARBA" id="ARBA00012438"/>
    </source>
</evidence>
<evidence type="ECO:0000313" key="8">
    <source>
        <dbReference type="Proteomes" id="UP000189739"/>
    </source>
</evidence>
<dbReference type="Proteomes" id="UP000189739">
    <property type="component" value="Unassembled WGS sequence"/>
</dbReference>
<evidence type="ECO:0000256" key="4">
    <source>
        <dbReference type="ARBA" id="ARBA00022777"/>
    </source>
</evidence>
<dbReference type="InterPro" id="IPR003594">
    <property type="entry name" value="HATPase_dom"/>
</dbReference>
<evidence type="ECO:0000313" key="7">
    <source>
        <dbReference type="EMBL" id="OOQ58790.1"/>
    </source>
</evidence>
<accession>A0A1S9PCX0</accession>
<evidence type="ECO:0000256" key="5">
    <source>
        <dbReference type="ARBA" id="ARBA00023012"/>
    </source>
</evidence>
<keyword evidence="4" id="KW-0418">Kinase</keyword>
<evidence type="ECO:0000259" key="6">
    <source>
        <dbReference type="SMART" id="SM00387"/>
    </source>
</evidence>
<keyword evidence="5" id="KW-0902">Two-component regulatory system</keyword>
<dbReference type="GO" id="GO:0000160">
    <property type="term" value="P:phosphorelay signal transduction system"/>
    <property type="evidence" value="ECO:0007669"/>
    <property type="project" value="UniProtKB-KW"/>
</dbReference>
<dbReference type="Pfam" id="PF02518">
    <property type="entry name" value="HATPase_c"/>
    <property type="match status" value="1"/>
</dbReference>
<evidence type="ECO:0000256" key="1">
    <source>
        <dbReference type="ARBA" id="ARBA00000085"/>
    </source>
</evidence>
<dbReference type="EMBL" id="MBTF01000023">
    <property type="protein sequence ID" value="OOQ58790.1"/>
    <property type="molecule type" value="Genomic_DNA"/>
</dbReference>
<dbReference type="PANTHER" id="PTHR24421">
    <property type="entry name" value="NITRATE/NITRITE SENSOR PROTEIN NARX-RELATED"/>
    <property type="match status" value="1"/>
</dbReference>
<proteinExistence type="predicted"/>
<organism evidence="7 8">
    <name type="scientific">Mucilaginibacter pedocola</name>
    <dbReference type="NCBI Taxonomy" id="1792845"/>
    <lineage>
        <taxon>Bacteria</taxon>
        <taxon>Pseudomonadati</taxon>
        <taxon>Bacteroidota</taxon>
        <taxon>Sphingobacteriia</taxon>
        <taxon>Sphingobacteriales</taxon>
        <taxon>Sphingobacteriaceae</taxon>
        <taxon>Mucilaginibacter</taxon>
    </lineage>
</organism>
<dbReference type="SUPFAM" id="SSF55874">
    <property type="entry name" value="ATPase domain of HSP90 chaperone/DNA topoisomerase II/histidine kinase"/>
    <property type="match status" value="1"/>
</dbReference>
<feature type="domain" description="Histidine kinase/HSP90-like ATPase" evidence="6">
    <location>
        <begin position="85"/>
        <end position="183"/>
    </location>
</feature>
<name>A0A1S9PCX0_9SPHI</name>
<keyword evidence="3" id="KW-0808">Transferase</keyword>
<sequence>MININLAEILPQSSDSMKESVAETKSLAKQLLSELKALSASLNTDHIIHIGFAKAFDNELNRLIKTKRFTVTSSKTGEEFRLRPEHEIILFRLCQEVLNNVIQYAQANVITAALTYSDGLFKLEIADDGVGFDVEKAILERAKKESTGLLNMQKRARLIDAEVDIKSVPGLGTNVIITVPVTY</sequence>